<keyword evidence="2" id="KW-1185">Reference proteome</keyword>
<name>A0A1I3EDH7_9BURK</name>
<proteinExistence type="predicted"/>
<accession>A0A1I3EDH7</accession>
<dbReference type="AlphaFoldDB" id="A0A1I3EDH7"/>
<evidence type="ECO:0000313" key="1">
    <source>
        <dbReference type="EMBL" id="SFH97032.1"/>
    </source>
</evidence>
<protein>
    <submittedName>
        <fullName evidence="1">Uncharacterized protein</fullName>
    </submittedName>
</protein>
<organism evidence="1 2">
    <name type="scientific">Paraburkholderia megapolitana</name>
    <dbReference type="NCBI Taxonomy" id="420953"/>
    <lineage>
        <taxon>Bacteria</taxon>
        <taxon>Pseudomonadati</taxon>
        <taxon>Pseudomonadota</taxon>
        <taxon>Betaproteobacteria</taxon>
        <taxon>Burkholderiales</taxon>
        <taxon>Burkholderiaceae</taxon>
        <taxon>Paraburkholderia</taxon>
    </lineage>
</organism>
<evidence type="ECO:0000313" key="2">
    <source>
        <dbReference type="Proteomes" id="UP000199548"/>
    </source>
</evidence>
<gene>
    <name evidence="1" type="ORF">SAMN05192543_101813</name>
</gene>
<sequence>MKNRDIDALIEVLQLYAHHRLSDVARGADTPALAALMVEKFGEGIARATRVLGVEGSDELRREIDRLVREVDPHYPTHLQYRFEARPAGLAINGAAH</sequence>
<dbReference type="EMBL" id="FOQU01000001">
    <property type="protein sequence ID" value="SFH97032.1"/>
    <property type="molecule type" value="Genomic_DNA"/>
</dbReference>
<reference evidence="1 2" key="1">
    <citation type="submission" date="2016-10" db="EMBL/GenBank/DDBJ databases">
        <authorList>
            <person name="de Groot N.N."/>
        </authorList>
    </citation>
    <scope>NUCLEOTIDE SEQUENCE [LARGE SCALE GENOMIC DNA]</scope>
    <source>
        <strain evidence="1 2">LMG 23650</strain>
    </source>
</reference>
<dbReference type="Proteomes" id="UP000199548">
    <property type="component" value="Unassembled WGS sequence"/>
</dbReference>